<gene>
    <name evidence="2" type="ORF">SAMN04487988_110144</name>
</gene>
<keyword evidence="3" id="KW-1185">Reference proteome</keyword>
<dbReference type="Proteomes" id="UP000199642">
    <property type="component" value="Unassembled WGS sequence"/>
</dbReference>
<evidence type="ECO:0000256" key="1">
    <source>
        <dbReference type="SAM" id="Phobius"/>
    </source>
</evidence>
<evidence type="ECO:0000313" key="2">
    <source>
        <dbReference type="EMBL" id="SFG92312.1"/>
    </source>
</evidence>
<dbReference type="EMBL" id="FOPC01000010">
    <property type="protein sequence ID" value="SFG92312.1"/>
    <property type="molecule type" value="Genomic_DNA"/>
</dbReference>
<reference evidence="3" key="1">
    <citation type="submission" date="2016-10" db="EMBL/GenBank/DDBJ databases">
        <authorList>
            <person name="Varghese N."/>
            <person name="Submissions S."/>
        </authorList>
    </citation>
    <scope>NUCLEOTIDE SEQUENCE [LARGE SCALE GENOMIC DNA]</scope>
    <source>
        <strain evidence="3">DSM 19315</strain>
    </source>
</reference>
<sequence length="88" mass="10614">MLIAQRKLGEFFYEINIRHFSGFINYILILFILYYLPMVVVNTFFLVRNIKKVNLLITQGELNGKFILTYMLISVFIPIILFWTFWLI</sequence>
<accession>A0A1I2VT58</accession>
<dbReference type="AlphaFoldDB" id="A0A1I2VT58"/>
<keyword evidence="1" id="KW-1133">Transmembrane helix</keyword>
<name>A0A1I2VT58_9BACT</name>
<keyword evidence="1" id="KW-0472">Membrane</keyword>
<protein>
    <submittedName>
        <fullName evidence="2">Uncharacterized protein</fullName>
    </submittedName>
</protein>
<feature type="transmembrane region" description="Helical" evidence="1">
    <location>
        <begin position="67"/>
        <end position="86"/>
    </location>
</feature>
<evidence type="ECO:0000313" key="3">
    <source>
        <dbReference type="Proteomes" id="UP000199642"/>
    </source>
</evidence>
<proteinExistence type="predicted"/>
<feature type="transmembrane region" description="Helical" evidence="1">
    <location>
        <begin position="23"/>
        <end position="47"/>
    </location>
</feature>
<keyword evidence="1" id="KW-0812">Transmembrane</keyword>
<organism evidence="2 3">
    <name type="scientific">Algoriphagus hitonicola</name>
    <dbReference type="NCBI Taxonomy" id="435880"/>
    <lineage>
        <taxon>Bacteria</taxon>
        <taxon>Pseudomonadati</taxon>
        <taxon>Bacteroidota</taxon>
        <taxon>Cytophagia</taxon>
        <taxon>Cytophagales</taxon>
        <taxon>Cyclobacteriaceae</taxon>
        <taxon>Algoriphagus</taxon>
    </lineage>
</organism>